<dbReference type="GO" id="GO:0016020">
    <property type="term" value="C:membrane"/>
    <property type="evidence" value="ECO:0007669"/>
    <property type="project" value="UniProtKB-SubCell"/>
</dbReference>
<dbReference type="AlphaFoldDB" id="A0AA88CZR4"/>
<feature type="transmembrane region" description="Helical" evidence="6">
    <location>
        <begin position="419"/>
        <end position="441"/>
    </location>
</feature>
<keyword evidence="3 6" id="KW-0812">Transmembrane</keyword>
<dbReference type="NCBIfam" id="TIGR00797">
    <property type="entry name" value="matE"/>
    <property type="match status" value="1"/>
</dbReference>
<evidence type="ECO:0000256" key="6">
    <source>
        <dbReference type="RuleBase" id="RU004914"/>
    </source>
</evidence>
<comment type="similarity">
    <text evidence="2 6">Belongs to the multi antimicrobial extrusion (MATE) (TC 2.A.66.1) family.</text>
</comment>
<feature type="transmembrane region" description="Helical" evidence="6">
    <location>
        <begin position="382"/>
        <end position="399"/>
    </location>
</feature>
<comment type="caution">
    <text evidence="7">The sequence shown here is derived from an EMBL/GenBank/DDBJ whole genome shotgun (WGS) entry which is preliminary data.</text>
</comment>
<keyword evidence="5 6" id="KW-0472">Membrane</keyword>
<feature type="transmembrane region" description="Helical" evidence="6">
    <location>
        <begin position="241"/>
        <end position="267"/>
    </location>
</feature>
<evidence type="ECO:0000256" key="2">
    <source>
        <dbReference type="ARBA" id="ARBA00010199"/>
    </source>
</evidence>
<dbReference type="CDD" id="cd13136">
    <property type="entry name" value="MATE_DinF_like"/>
    <property type="match status" value="1"/>
</dbReference>
<evidence type="ECO:0000256" key="4">
    <source>
        <dbReference type="ARBA" id="ARBA00022989"/>
    </source>
</evidence>
<evidence type="ECO:0000256" key="3">
    <source>
        <dbReference type="ARBA" id="ARBA00022692"/>
    </source>
</evidence>
<accession>A0AA88CZR4</accession>
<comment type="caution">
    <text evidence="6">Lacks conserved residue(s) required for the propagation of feature annotation.</text>
</comment>
<dbReference type="Pfam" id="PF01554">
    <property type="entry name" value="MatE"/>
    <property type="match status" value="2"/>
</dbReference>
<feature type="transmembrane region" description="Helical" evidence="6">
    <location>
        <begin position="340"/>
        <end position="361"/>
    </location>
</feature>
<evidence type="ECO:0000256" key="5">
    <source>
        <dbReference type="ARBA" id="ARBA00023136"/>
    </source>
</evidence>
<evidence type="ECO:0000256" key="1">
    <source>
        <dbReference type="ARBA" id="ARBA00004141"/>
    </source>
</evidence>
<feature type="transmembrane region" description="Helical" evidence="6">
    <location>
        <begin position="527"/>
        <end position="548"/>
    </location>
</feature>
<dbReference type="GO" id="GO:0015297">
    <property type="term" value="F:antiporter activity"/>
    <property type="evidence" value="ECO:0007669"/>
    <property type="project" value="InterPro"/>
</dbReference>
<feature type="transmembrane region" description="Helical" evidence="6">
    <location>
        <begin position="287"/>
        <end position="306"/>
    </location>
</feature>
<proteinExistence type="inferred from homology"/>
<comment type="subcellular location">
    <subcellularLocation>
        <location evidence="1">Membrane</location>
        <topology evidence="1">Multi-pass membrane protein</topology>
    </subcellularLocation>
</comment>
<sequence>MPATQFGGGTFSNGLTISRASRSHQTTEKFNPILSLHRGTAGKLVALSGRKNLALGGFDLSERHRKLFNPLVTHRRKSPSNVVGNQWSSDSGAASSGVEERLALQEEHGDLNGLRNGAPELTEILSRSYQPPDVKRELLALSIPAIAGQALEPLAQLMETAYIGRLGSLELGSAGVSVNIFNYISKLFNIPLLSVATSFVAEDISKNEITASEKHSLENNSNGRPFDGVAERMQLPSVSTALLLAIMIGIFEALALSLGSGLFLNIMGVSPDSPMRVPAQHFLTLRALGAPAVVVSLALQGVFRGFKDTKTPVFCLGIGNLLGVILFPILMYTFRLGATGAALSTVVSQYAVTFLMLWYLNKRAILLPPKLGSLQFGGYMKSGGFLLGRTLAVLSTMTLGTSMAAREGPVGMAAHQICIQVWLAVSLLVDALGASAQALTASYLSKGDYKNVKEITHYSLKLGLLTGVSLTAILGVSFGSLATLFTKDPDVLGIVRSGVLFVSASQPLNALAYVFDGLHYGVSDFAYAARAMAVVGAISSAFLLYTPPVIGLRGVWFGLTLFMGLRAVAGVYRLMSRNGPWWFLHSDFPRVEVIERHEPSSMPNLERGLGCTVSRGIHDTFFDMIEHDYELRLVTTLKACLKEKRNLLVHKAQTTH</sequence>
<dbReference type="PANTHER" id="PTHR42893">
    <property type="entry name" value="PROTEIN DETOXIFICATION 44, CHLOROPLASTIC-RELATED"/>
    <property type="match status" value="1"/>
</dbReference>
<protein>
    <recommendedName>
        <fullName evidence="6">Protein DETOXIFICATION</fullName>
    </recommendedName>
    <alternativeName>
        <fullName evidence="6">Multidrug and toxic compound extrusion protein</fullName>
    </alternativeName>
</protein>
<gene>
    <name evidence="7" type="ORF">TIFTF001_007498</name>
</gene>
<dbReference type="GO" id="GO:0009507">
    <property type="term" value="C:chloroplast"/>
    <property type="evidence" value="ECO:0007669"/>
    <property type="project" value="TreeGrafter"/>
</dbReference>
<evidence type="ECO:0000313" key="7">
    <source>
        <dbReference type="EMBL" id="GMN38290.1"/>
    </source>
</evidence>
<keyword evidence="8" id="KW-1185">Reference proteome</keyword>
<feature type="transmembrane region" description="Helical" evidence="6">
    <location>
        <begin position="313"/>
        <end position="334"/>
    </location>
</feature>
<name>A0AA88CZR4_FICCA</name>
<feature type="transmembrane region" description="Helical" evidence="6">
    <location>
        <begin position="491"/>
        <end position="515"/>
    </location>
</feature>
<dbReference type="PANTHER" id="PTHR42893:SF45">
    <property type="entry name" value="PROTEIN DETOXIFICATION 45, CHLOROPLASTIC"/>
    <property type="match status" value="1"/>
</dbReference>
<organism evidence="7 8">
    <name type="scientific">Ficus carica</name>
    <name type="common">Common fig</name>
    <dbReference type="NCBI Taxonomy" id="3494"/>
    <lineage>
        <taxon>Eukaryota</taxon>
        <taxon>Viridiplantae</taxon>
        <taxon>Streptophyta</taxon>
        <taxon>Embryophyta</taxon>
        <taxon>Tracheophyta</taxon>
        <taxon>Spermatophyta</taxon>
        <taxon>Magnoliopsida</taxon>
        <taxon>eudicotyledons</taxon>
        <taxon>Gunneridae</taxon>
        <taxon>Pentapetalae</taxon>
        <taxon>rosids</taxon>
        <taxon>fabids</taxon>
        <taxon>Rosales</taxon>
        <taxon>Moraceae</taxon>
        <taxon>Ficeae</taxon>
        <taxon>Ficus</taxon>
    </lineage>
</organism>
<feature type="transmembrane region" description="Helical" evidence="6">
    <location>
        <begin position="462"/>
        <end position="485"/>
    </location>
</feature>
<dbReference type="InterPro" id="IPR044644">
    <property type="entry name" value="DinF-like"/>
</dbReference>
<keyword evidence="4 6" id="KW-1133">Transmembrane helix</keyword>
<reference evidence="7" key="1">
    <citation type="submission" date="2023-07" db="EMBL/GenBank/DDBJ databases">
        <title>draft genome sequence of fig (Ficus carica).</title>
        <authorList>
            <person name="Takahashi T."/>
            <person name="Nishimura K."/>
        </authorList>
    </citation>
    <scope>NUCLEOTIDE SEQUENCE</scope>
</reference>
<dbReference type="Proteomes" id="UP001187192">
    <property type="component" value="Unassembled WGS sequence"/>
</dbReference>
<evidence type="ECO:0000313" key="8">
    <source>
        <dbReference type="Proteomes" id="UP001187192"/>
    </source>
</evidence>
<dbReference type="EMBL" id="BTGU01000007">
    <property type="protein sequence ID" value="GMN38290.1"/>
    <property type="molecule type" value="Genomic_DNA"/>
</dbReference>
<dbReference type="GO" id="GO:0042910">
    <property type="term" value="F:xenobiotic transmembrane transporter activity"/>
    <property type="evidence" value="ECO:0007669"/>
    <property type="project" value="InterPro"/>
</dbReference>
<dbReference type="InterPro" id="IPR002528">
    <property type="entry name" value="MATE_fam"/>
</dbReference>